<name>G5H8J9_9BACT</name>
<reference evidence="7 8" key="1">
    <citation type="submission" date="2011-08" db="EMBL/GenBank/DDBJ databases">
        <title>The Genome Sequence of Alistipes indistinctus YIT 12060.</title>
        <authorList>
            <consortium name="The Broad Institute Genome Sequencing Platform"/>
            <person name="Earl A."/>
            <person name="Ward D."/>
            <person name="Feldgarden M."/>
            <person name="Gevers D."/>
            <person name="Morotomi M."/>
            <person name="Young S.K."/>
            <person name="Zeng Q."/>
            <person name="Gargeya S."/>
            <person name="Fitzgerald M."/>
            <person name="Haas B."/>
            <person name="Abouelleil A."/>
            <person name="Alvarado L."/>
            <person name="Arachchi H.M."/>
            <person name="Berlin A."/>
            <person name="Brown A."/>
            <person name="Chapman S.B."/>
            <person name="Chen Z."/>
            <person name="Dunbar C."/>
            <person name="Freedman E."/>
            <person name="Gearin G."/>
            <person name="Gellesch M."/>
            <person name="Goldberg J."/>
            <person name="Griggs A."/>
            <person name="Gujja S."/>
            <person name="Heiman D."/>
            <person name="Howarth C."/>
            <person name="Larson L."/>
            <person name="Lui A."/>
            <person name="MacDonald P.J.P."/>
            <person name="Montmayeur A."/>
            <person name="Murphy C."/>
            <person name="Neiman D."/>
            <person name="Pearson M."/>
            <person name="Priest M."/>
            <person name="Roberts A."/>
            <person name="Saif S."/>
            <person name="Shea T."/>
            <person name="Shenoy N."/>
            <person name="Sisk P."/>
            <person name="Stolte C."/>
            <person name="Sykes S."/>
            <person name="Wortman J."/>
            <person name="Nusbaum C."/>
            <person name="Birren B."/>
        </authorList>
    </citation>
    <scope>NUCLEOTIDE SEQUENCE [LARGE SCALE GENOMIC DNA]</scope>
    <source>
        <strain evidence="7 8">YIT 12060</strain>
    </source>
</reference>
<dbReference type="InterPro" id="IPR007627">
    <property type="entry name" value="RNA_pol_sigma70_r2"/>
</dbReference>
<evidence type="ECO:0000313" key="7">
    <source>
        <dbReference type="EMBL" id="EHB92394.1"/>
    </source>
</evidence>
<dbReference type="RefSeq" id="WP_009134065.1">
    <property type="nucleotide sequence ID" value="NZ_CP102250.1"/>
</dbReference>
<dbReference type="InterPro" id="IPR039425">
    <property type="entry name" value="RNA_pol_sigma-70-like"/>
</dbReference>
<dbReference type="InterPro" id="IPR013249">
    <property type="entry name" value="RNA_pol_sigma70_r4_t2"/>
</dbReference>
<evidence type="ECO:0000256" key="2">
    <source>
        <dbReference type="ARBA" id="ARBA00023015"/>
    </source>
</evidence>
<dbReference type="OrthoDB" id="9780326at2"/>
<keyword evidence="4" id="KW-0804">Transcription</keyword>
<evidence type="ECO:0000256" key="4">
    <source>
        <dbReference type="ARBA" id="ARBA00023163"/>
    </source>
</evidence>
<protein>
    <recommendedName>
        <fullName evidence="9">HTH luxR-type domain-containing protein</fullName>
    </recommendedName>
</protein>
<organism evidence="7 8">
    <name type="scientific">Alistipes indistinctus YIT 12060</name>
    <dbReference type="NCBI Taxonomy" id="742725"/>
    <lineage>
        <taxon>Bacteria</taxon>
        <taxon>Pseudomonadati</taxon>
        <taxon>Bacteroidota</taxon>
        <taxon>Bacteroidia</taxon>
        <taxon>Bacteroidales</taxon>
        <taxon>Rikenellaceae</taxon>
        <taxon>Alistipes</taxon>
    </lineage>
</organism>
<dbReference type="AlphaFoldDB" id="G5H8J9"/>
<dbReference type="eggNOG" id="COG1595">
    <property type="taxonomic scope" value="Bacteria"/>
</dbReference>
<dbReference type="Gene3D" id="1.10.1740.10">
    <property type="match status" value="1"/>
</dbReference>
<dbReference type="Pfam" id="PF04542">
    <property type="entry name" value="Sigma70_r2"/>
    <property type="match status" value="1"/>
</dbReference>
<feature type="domain" description="RNA polymerase sigma-70 region 2" evidence="5">
    <location>
        <begin position="13"/>
        <end position="78"/>
    </location>
</feature>
<dbReference type="STRING" id="742725.HMPREF9450_01259"/>
<dbReference type="InterPro" id="IPR013324">
    <property type="entry name" value="RNA_pol_sigma_r3/r4-like"/>
</dbReference>
<evidence type="ECO:0000256" key="1">
    <source>
        <dbReference type="ARBA" id="ARBA00010641"/>
    </source>
</evidence>
<dbReference type="HOGENOM" id="CLU_047691_3_3_10"/>
<evidence type="ECO:0000259" key="5">
    <source>
        <dbReference type="Pfam" id="PF04542"/>
    </source>
</evidence>
<dbReference type="SUPFAM" id="SSF88946">
    <property type="entry name" value="Sigma2 domain of RNA polymerase sigma factors"/>
    <property type="match status" value="1"/>
</dbReference>
<evidence type="ECO:0000313" key="8">
    <source>
        <dbReference type="Proteomes" id="UP000006008"/>
    </source>
</evidence>
<dbReference type="PATRIC" id="fig|742725.3.peg.1336"/>
<comment type="similarity">
    <text evidence="1">Belongs to the sigma-70 factor family. ECF subfamily.</text>
</comment>
<dbReference type="GO" id="GO:0016987">
    <property type="term" value="F:sigma factor activity"/>
    <property type="evidence" value="ECO:0007669"/>
    <property type="project" value="UniProtKB-KW"/>
</dbReference>
<keyword evidence="2" id="KW-0805">Transcription regulation</keyword>
<comment type="caution">
    <text evidence="7">The sequence shown here is derived from an EMBL/GenBank/DDBJ whole genome shotgun (WGS) entry which is preliminary data.</text>
</comment>
<evidence type="ECO:0008006" key="9">
    <source>
        <dbReference type="Google" id="ProtNLM"/>
    </source>
</evidence>
<dbReference type="InterPro" id="IPR036388">
    <property type="entry name" value="WH-like_DNA-bd_sf"/>
</dbReference>
<dbReference type="Pfam" id="PF08281">
    <property type="entry name" value="Sigma70_r4_2"/>
    <property type="match status" value="1"/>
</dbReference>
<proteinExistence type="inferred from homology"/>
<dbReference type="EMBL" id="ADLD01000011">
    <property type="protein sequence ID" value="EHB92394.1"/>
    <property type="molecule type" value="Genomic_DNA"/>
</dbReference>
<evidence type="ECO:0000259" key="6">
    <source>
        <dbReference type="Pfam" id="PF08281"/>
    </source>
</evidence>
<dbReference type="Proteomes" id="UP000006008">
    <property type="component" value="Unassembled WGS sequence"/>
</dbReference>
<sequence>MGKHELEEAFIAMIRRYERTIYKVCVCYTSLEWPLADLYQESVCRLWAGFPKFRQECSLSTWVYRVTLNTCLTGVRRSIRRPQSVPLVSNLAEALAEPEQMEEELREMYALIRRLGPLERTVVLLYLEENSYQQIADITGLTLCNVATKLKRAKIKLRQMVNA</sequence>
<dbReference type="GO" id="GO:0006352">
    <property type="term" value="P:DNA-templated transcription initiation"/>
    <property type="evidence" value="ECO:0007669"/>
    <property type="project" value="InterPro"/>
</dbReference>
<dbReference type="PANTHER" id="PTHR43133:SF45">
    <property type="entry name" value="RNA POLYMERASE ECF-TYPE SIGMA FACTOR"/>
    <property type="match status" value="1"/>
</dbReference>
<feature type="domain" description="RNA polymerase sigma factor 70 region 4 type 2" evidence="6">
    <location>
        <begin position="106"/>
        <end position="157"/>
    </location>
</feature>
<dbReference type="InterPro" id="IPR014284">
    <property type="entry name" value="RNA_pol_sigma-70_dom"/>
</dbReference>
<gene>
    <name evidence="7" type="ORF">HMPREF9450_01259</name>
</gene>
<dbReference type="SUPFAM" id="SSF88659">
    <property type="entry name" value="Sigma3 and sigma4 domains of RNA polymerase sigma factors"/>
    <property type="match status" value="1"/>
</dbReference>
<dbReference type="PANTHER" id="PTHR43133">
    <property type="entry name" value="RNA POLYMERASE ECF-TYPE SIGMA FACTO"/>
    <property type="match status" value="1"/>
</dbReference>
<dbReference type="NCBIfam" id="TIGR02937">
    <property type="entry name" value="sigma70-ECF"/>
    <property type="match status" value="1"/>
</dbReference>
<evidence type="ECO:0000256" key="3">
    <source>
        <dbReference type="ARBA" id="ARBA00023082"/>
    </source>
</evidence>
<keyword evidence="3" id="KW-0731">Sigma factor</keyword>
<dbReference type="InterPro" id="IPR013325">
    <property type="entry name" value="RNA_pol_sigma_r2"/>
</dbReference>
<dbReference type="GO" id="GO:0003677">
    <property type="term" value="F:DNA binding"/>
    <property type="evidence" value="ECO:0007669"/>
    <property type="project" value="InterPro"/>
</dbReference>
<keyword evidence="8" id="KW-1185">Reference proteome</keyword>
<dbReference type="Gene3D" id="1.10.10.10">
    <property type="entry name" value="Winged helix-like DNA-binding domain superfamily/Winged helix DNA-binding domain"/>
    <property type="match status" value="1"/>
</dbReference>
<dbReference type="GeneID" id="92815712"/>
<accession>G5H8J9</accession>